<keyword evidence="4" id="KW-1185">Reference proteome</keyword>
<dbReference type="GeneID" id="9049567"/>
<dbReference type="RefSeq" id="XP_002787205.1">
    <property type="nucleotide sequence ID" value="XM_002787159.1"/>
</dbReference>
<accession>C5K946</accession>
<reference evidence="3 4" key="1">
    <citation type="submission" date="2008-07" db="EMBL/GenBank/DDBJ databases">
        <authorList>
            <person name="El-Sayed N."/>
            <person name="Caler E."/>
            <person name="Inman J."/>
            <person name="Amedeo P."/>
            <person name="Hass B."/>
            <person name="Wortman J."/>
        </authorList>
    </citation>
    <scope>NUCLEOTIDE SEQUENCE [LARGE SCALE GENOMIC DNA]</scope>
    <source>
        <strain evidence="3">ATCC 50983</strain>
        <strain evidence="4">ATCC 50983 / TXsc</strain>
    </source>
</reference>
<dbReference type="InParanoid" id="C5K946"/>
<dbReference type="Proteomes" id="UP000007800">
    <property type="component" value="Unassembled WGS sequence"/>
</dbReference>
<proteinExistence type="predicted"/>
<dbReference type="GeneID" id="9064906"/>
<evidence type="ECO:0000313" key="3">
    <source>
        <dbReference type="EMBL" id="EER19001.1"/>
    </source>
</evidence>
<name>C5K946_PERM5</name>
<organism evidence="4">
    <name type="scientific">Perkinsus marinus (strain ATCC 50983 / TXsc)</name>
    <dbReference type="NCBI Taxonomy" id="423536"/>
    <lineage>
        <taxon>Eukaryota</taxon>
        <taxon>Sar</taxon>
        <taxon>Alveolata</taxon>
        <taxon>Perkinsozoa</taxon>
        <taxon>Perkinsea</taxon>
        <taxon>Perkinsida</taxon>
        <taxon>Perkinsidae</taxon>
        <taxon>Perkinsus</taxon>
    </lineage>
</organism>
<evidence type="ECO:0000256" key="1">
    <source>
        <dbReference type="SAM" id="MobiDB-lite"/>
    </source>
</evidence>
<dbReference type="EMBL" id="GG680852">
    <property type="protein sequence ID" value="EER06118.1"/>
    <property type="molecule type" value="Genomic_DNA"/>
</dbReference>
<dbReference type="AlphaFoldDB" id="C5K946"/>
<evidence type="ECO:0000313" key="4">
    <source>
        <dbReference type="Proteomes" id="UP000007800"/>
    </source>
</evidence>
<gene>
    <name evidence="2" type="ORF">Pmar_PMAR008658</name>
    <name evidence="3" type="ORF">Pmar_PMAR013999</name>
</gene>
<feature type="region of interest" description="Disordered" evidence="1">
    <location>
        <begin position="1"/>
        <end position="27"/>
    </location>
</feature>
<evidence type="ECO:0000313" key="2">
    <source>
        <dbReference type="EMBL" id="EER06118.1"/>
    </source>
</evidence>
<dbReference type="EMBL" id="GG671385">
    <property type="protein sequence ID" value="EER19001.1"/>
    <property type="molecule type" value="Genomic_DNA"/>
</dbReference>
<feature type="non-terminal residue" evidence="3">
    <location>
        <position position="58"/>
    </location>
</feature>
<dbReference type="RefSeq" id="XP_002774302.1">
    <property type="nucleotide sequence ID" value="XM_002774256.1"/>
</dbReference>
<sequence>MPYQGEAIRDGATMPPPRGADTDKELDTSILPTPEAYRAQMREMEIERQQAMEVSEAV</sequence>
<protein>
    <submittedName>
        <fullName evidence="3">Uncharacterized protein</fullName>
    </submittedName>
</protein>